<protein>
    <submittedName>
        <fullName evidence="1">Uncharacterized protein</fullName>
    </submittedName>
</protein>
<gene>
    <name evidence="1" type="ORF">C7212DRAFT_313907</name>
</gene>
<reference evidence="1 2" key="1">
    <citation type="submission" date="2018-03" db="EMBL/GenBank/DDBJ databases">
        <title>Genomes of Pezizomycetes fungi and the evolution of truffles.</title>
        <authorList>
            <person name="Murat C."/>
            <person name="Payen T."/>
            <person name="Noel B."/>
            <person name="Kuo A."/>
            <person name="Martin F.M."/>
        </authorList>
    </citation>
    <scope>NUCLEOTIDE SEQUENCE [LARGE SCALE GENOMIC DNA]</scope>
    <source>
        <strain evidence="1">091103-1</strain>
    </source>
</reference>
<dbReference type="EMBL" id="PYWC01000020">
    <property type="protein sequence ID" value="PWW77747.1"/>
    <property type="molecule type" value="Genomic_DNA"/>
</dbReference>
<comment type="caution">
    <text evidence="1">The sequence shown here is derived from an EMBL/GenBank/DDBJ whole genome shotgun (WGS) entry which is preliminary data.</text>
</comment>
<name>A0A317SW34_9PEZI</name>
<evidence type="ECO:0000313" key="1">
    <source>
        <dbReference type="EMBL" id="PWW77747.1"/>
    </source>
</evidence>
<sequence length="74" mass="8041">DVNVRPLNLSILMLIQFVDSPPHRQLCAPPTSPAIFTTISSTPPPPLASQIDSQLFLTTDLSTRLAPASFRTII</sequence>
<keyword evidence="2" id="KW-1185">Reference proteome</keyword>
<dbReference type="AlphaFoldDB" id="A0A317SW34"/>
<organism evidence="1 2">
    <name type="scientific">Tuber magnatum</name>
    <name type="common">white Piedmont truffle</name>
    <dbReference type="NCBI Taxonomy" id="42249"/>
    <lineage>
        <taxon>Eukaryota</taxon>
        <taxon>Fungi</taxon>
        <taxon>Dikarya</taxon>
        <taxon>Ascomycota</taxon>
        <taxon>Pezizomycotina</taxon>
        <taxon>Pezizomycetes</taxon>
        <taxon>Pezizales</taxon>
        <taxon>Tuberaceae</taxon>
        <taxon>Tuber</taxon>
    </lineage>
</organism>
<dbReference type="Proteomes" id="UP000246991">
    <property type="component" value="Unassembled WGS sequence"/>
</dbReference>
<feature type="non-terminal residue" evidence="1">
    <location>
        <position position="1"/>
    </location>
</feature>
<accession>A0A317SW34</accession>
<proteinExistence type="predicted"/>
<evidence type="ECO:0000313" key="2">
    <source>
        <dbReference type="Proteomes" id="UP000246991"/>
    </source>
</evidence>